<proteinExistence type="predicted"/>
<reference evidence="1" key="1">
    <citation type="submission" date="2021-06" db="EMBL/GenBank/DDBJ databases">
        <authorList>
            <person name="Kallberg Y."/>
            <person name="Tangrot J."/>
            <person name="Rosling A."/>
        </authorList>
    </citation>
    <scope>NUCLEOTIDE SEQUENCE</scope>
    <source>
        <strain evidence="1">MA453B</strain>
    </source>
</reference>
<evidence type="ECO:0000313" key="1">
    <source>
        <dbReference type="EMBL" id="CAG8624865.1"/>
    </source>
</evidence>
<keyword evidence="2" id="KW-1185">Reference proteome</keyword>
<gene>
    <name evidence="1" type="ORF">DERYTH_LOCUS8834</name>
</gene>
<evidence type="ECO:0000313" key="2">
    <source>
        <dbReference type="Proteomes" id="UP000789405"/>
    </source>
</evidence>
<dbReference type="Proteomes" id="UP000789405">
    <property type="component" value="Unassembled WGS sequence"/>
</dbReference>
<comment type="caution">
    <text evidence="1">The sequence shown here is derived from an EMBL/GenBank/DDBJ whole genome shotgun (WGS) entry which is preliminary data.</text>
</comment>
<dbReference type="OrthoDB" id="2442152at2759"/>
<dbReference type="AlphaFoldDB" id="A0A9N9D3H1"/>
<accession>A0A9N9D3H1</accession>
<feature type="non-terminal residue" evidence="1">
    <location>
        <position position="480"/>
    </location>
</feature>
<name>A0A9N9D3H1_9GLOM</name>
<dbReference type="EMBL" id="CAJVPY010004652">
    <property type="protein sequence ID" value="CAG8624865.1"/>
    <property type="molecule type" value="Genomic_DNA"/>
</dbReference>
<organism evidence="1 2">
    <name type="scientific">Dentiscutata erythropus</name>
    <dbReference type="NCBI Taxonomy" id="1348616"/>
    <lineage>
        <taxon>Eukaryota</taxon>
        <taxon>Fungi</taxon>
        <taxon>Fungi incertae sedis</taxon>
        <taxon>Mucoromycota</taxon>
        <taxon>Glomeromycotina</taxon>
        <taxon>Glomeromycetes</taxon>
        <taxon>Diversisporales</taxon>
        <taxon>Gigasporaceae</taxon>
        <taxon>Dentiscutata</taxon>
    </lineage>
</organism>
<protein>
    <submittedName>
        <fullName evidence="1">651_t:CDS:1</fullName>
    </submittedName>
</protein>
<sequence>QIERAQNPGSCCVCPPNLLMNQETIHYWKVTSLAMKKLVENGFKLAESDKTRYLCHLCYNPKKFKSILYYYGKALTDALYDYQHQQHKDVLYDPKEFVVTLNNYNSNLKSFFDAIVEMTNLKRKIVGICYELAGMYNKFVNLMKIDADISLMTIGTLKQGIDALATLGVTASYKRMPNVTSLHTINHMATICVNLSKHYMPIPYYSLSGYNIHNPEFIDANIIISKLQIANLPDNMLIDSLTVHIYDSDIVECKEERVMKDVKLVDLIPLELHSIDAYLKTINTYTQLQSIKQYLDLFIVSVPADFPEQLYICHAIVHKLMLGNQTSIPDEILQFISILEPLHYQLKQLEEISVEFLLSLFIDIRNKDGQNKITTSKKCSKCFLAAFNTDVDIKWLPTGYHVLKKPSKDKFCNTTKYRLKFGINKNEIIEPNNNEIEVEDDNEVEDNNGVEDNNKIEDNISQIEIDSNISNCLDAALRLF</sequence>